<feature type="region of interest" description="Disordered" evidence="2">
    <location>
        <begin position="36"/>
        <end position="55"/>
    </location>
</feature>
<evidence type="ECO:0000313" key="4">
    <source>
        <dbReference type="EMBL" id="KAK6332824.1"/>
    </source>
</evidence>
<protein>
    <submittedName>
        <fullName evidence="4">Telomere binding protein</fullName>
    </submittedName>
</protein>
<keyword evidence="5" id="KW-1185">Reference proteome</keyword>
<dbReference type="InterPro" id="IPR038528">
    <property type="entry name" value="TEL2_C_sf"/>
</dbReference>
<evidence type="ECO:0000256" key="1">
    <source>
        <dbReference type="ARBA" id="ARBA00006133"/>
    </source>
</evidence>
<gene>
    <name evidence="4" type="primary">TEL2</name>
    <name evidence="4" type="ORF">TWF696_002846</name>
</gene>
<dbReference type="GO" id="GO:0051879">
    <property type="term" value="F:Hsp90 protein binding"/>
    <property type="evidence" value="ECO:0007669"/>
    <property type="project" value="TreeGrafter"/>
</dbReference>
<evidence type="ECO:0000256" key="2">
    <source>
        <dbReference type="SAM" id="MobiDB-lite"/>
    </source>
</evidence>
<dbReference type="GO" id="GO:0042162">
    <property type="term" value="F:telomeric DNA binding"/>
    <property type="evidence" value="ECO:0007669"/>
    <property type="project" value="TreeGrafter"/>
</dbReference>
<dbReference type="Gene3D" id="1.25.40.720">
    <property type="entry name" value="Telomere length regulation protein 2, C-terminal domain"/>
    <property type="match status" value="2"/>
</dbReference>
<comment type="caution">
    <text evidence="4">The sequence shown here is derived from an EMBL/GenBank/DDBJ whole genome shotgun (WGS) entry which is preliminary data.</text>
</comment>
<evidence type="ECO:0000259" key="3">
    <source>
        <dbReference type="Pfam" id="PF10193"/>
    </source>
</evidence>
<dbReference type="Proteomes" id="UP001375240">
    <property type="component" value="Unassembled WGS sequence"/>
</dbReference>
<dbReference type="GO" id="GO:0051083">
    <property type="term" value="P:'de novo' cotranslational protein folding"/>
    <property type="evidence" value="ECO:0007669"/>
    <property type="project" value="TreeGrafter"/>
</dbReference>
<dbReference type="InterPro" id="IPR051970">
    <property type="entry name" value="TEL2_Regulation"/>
</dbReference>
<proteinExistence type="inferred from homology"/>
<dbReference type="InterPro" id="IPR019337">
    <property type="entry name" value="Telomere_length_regulation_dom"/>
</dbReference>
<name>A0AAV9U022_9PEZI</name>
<dbReference type="PANTHER" id="PTHR15830:SF10">
    <property type="entry name" value="TELOMERE LENGTH REGULATION PROTEIN TEL2 HOMOLOG"/>
    <property type="match status" value="1"/>
</dbReference>
<reference evidence="4 5" key="1">
    <citation type="submission" date="2019-10" db="EMBL/GenBank/DDBJ databases">
        <authorList>
            <person name="Palmer J.M."/>
        </authorList>
    </citation>
    <scope>NUCLEOTIDE SEQUENCE [LARGE SCALE GENOMIC DNA]</scope>
    <source>
        <strain evidence="4 5">TWF696</strain>
    </source>
</reference>
<dbReference type="Pfam" id="PF10193">
    <property type="entry name" value="Telomere_reg-2"/>
    <property type="match status" value="1"/>
</dbReference>
<feature type="domain" description="Telomere length regulation protein conserved" evidence="3">
    <location>
        <begin position="641"/>
        <end position="752"/>
    </location>
</feature>
<evidence type="ECO:0000313" key="5">
    <source>
        <dbReference type="Proteomes" id="UP001375240"/>
    </source>
</evidence>
<dbReference type="AlphaFoldDB" id="A0AAV9U022"/>
<comment type="similarity">
    <text evidence="1">Belongs to the TEL2 family.</text>
</comment>
<dbReference type="PANTHER" id="PTHR15830">
    <property type="entry name" value="TELOMERE LENGTH REGULATION PROTEIN TEL2 FAMILY MEMBER"/>
    <property type="match status" value="1"/>
</dbReference>
<dbReference type="GO" id="GO:0005829">
    <property type="term" value="C:cytosol"/>
    <property type="evidence" value="ECO:0007669"/>
    <property type="project" value="TreeGrafter"/>
</dbReference>
<feature type="region of interest" description="Disordered" evidence="2">
    <location>
        <begin position="600"/>
        <end position="637"/>
    </location>
</feature>
<sequence length="1021" mass="111147">MDDLLTPIRITSFRTSTADDSALDIKLSSTTLIRPVDEPPATASSSSVRAPTSPEDALEILRSQPSLAELSTVLKYLSPRSAHNAAENSDASVAAFDIAAVSPLASRIINAVIVDVVPSFWGILSSSPAQKGDRNRLLRCLRSVSGIGGVVERLKVLLRQASSLSPERPRNVTVAKVDVAGVNQREGLLVQIRDLLDVLGYLLQGDKFISVIWGGLKGGATTAAEDRKREMTWKEFVGLIAGGKVLSIAAEADITVSGMGQAVEKRQSSWVGDGKLYTSWLRENITRMVAETDVEDRATWGVVASVFAKAFGLGYSDCLIDPVFYSQLSAVTQDSFRRLRLLLSHLKEHEKRGCINTLLKLLSQTHLPIYTEEPSYTKRIALVAQVIHEICIVDNGLQQGYQDILLDWILVDGGPGAAEPIGIRRAIISAVRASPEATTVLRECLDSQIQTFGEGLWIKHAPIVHQEVNVQCLLLCAGYVHRSPPSYLKIAARSSPFMNGISNHLASTNLRVRFLGMVVGETVSSLVDQGGKQLKFTDSLDASEDEAARWRELVKVDDILPGFGIFKDESLSSAGPSKPLKKPSAKPKAVVEITSITPSNRIEELDSDSDDDLIPYPKPDSDPEDSDDDATLVNRKKPTPPVYIRDLLYMLHDHESYDKQHLALLHAAVLIRRKATHGSELSAHAVELLNTLVGLQDKFDMDDFDTLRLKAVVALVVTLPSTSGPWIAQRVFEGDYSLAQRCVMLSAIGVAATELAGETLPDDSPLLQFQLSPSDKDKASFPSRRLPPQLHSIYASTPVDALSARLKTTILQPIAARAADELTPAANLLNVRTRTFSTRMAVEAARKPPAVNHLAQIVSPAFFAPLTGHWWIFLRDHGSSSPRLHPHLLSLYLKTLTVLLHATGPNAVSLAALVDGLWDILLSLRAAPIALNNSSVIDAILVGLLTVFEVSGGDDGQRRRMAEERSKELVETQEWVSKVFEGGEGGEGGSEGRRALAAAVLLRCREVVERYERLLMGDLIG</sequence>
<accession>A0AAV9U022</accession>
<organism evidence="4 5">
    <name type="scientific">Orbilia brochopaga</name>
    <dbReference type="NCBI Taxonomy" id="3140254"/>
    <lineage>
        <taxon>Eukaryota</taxon>
        <taxon>Fungi</taxon>
        <taxon>Dikarya</taxon>
        <taxon>Ascomycota</taxon>
        <taxon>Pezizomycotina</taxon>
        <taxon>Orbiliomycetes</taxon>
        <taxon>Orbiliales</taxon>
        <taxon>Orbiliaceae</taxon>
        <taxon>Orbilia</taxon>
    </lineage>
</organism>
<dbReference type="EMBL" id="JAVHNQ010000014">
    <property type="protein sequence ID" value="KAK6332824.1"/>
    <property type="molecule type" value="Genomic_DNA"/>
</dbReference>